<keyword evidence="2" id="KW-1185">Reference proteome</keyword>
<reference evidence="1" key="1">
    <citation type="journal article" date="2021" name="Front. Microbiol.">
        <title>Comprehensive Comparative Genomics and Phenotyping of Methylobacterium Species.</title>
        <authorList>
            <person name="Alessa O."/>
            <person name="Ogura Y."/>
            <person name="Fujitani Y."/>
            <person name="Takami H."/>
            <person name="Hayashi T."/>
            <person name="Sahin N."/>
            <person name="Tani A."/>
        </authorList>
    </citation>
    <scope>NUCLEOTIDE SEQUENCE</scope>
    <source>
        <strain evidence="1">LMG 23639</strain>
    </source>
</reference>
<evidence type="ECO:0000313" key="1">
    <source>
        <dbReference type="EMBL" id="GJE07874.1"/>
    </source>
</evidence>
<evidence type="ECO:0000313" key="2">
    <source>
        <dbReference type="Proteomes" id="UP001055102"/>
    </source>
</evidence>
<reference evidence="1" key="2">
    <citation type="submission" date="2021-08" db="EMBL/GenBank/DDBJ databases">
        <authorList>
            <person name="Tani A."/>
            <person name="Ola A."/>
            <person name="Ogura Y."/>
            <person name="Katsura K."/>
            <person name="Hayashi T."/>
        </authorList>
    </citation>
    <scope>NUCLEOTIDE SEQUENCE</scope>
    <source>
        <strain evidence="1">LMG 23639</strain>
    </source>
</reference>
<dbReference type="EMBL" id="BPQR01000056">
    <property type="protein sequence ID" value="GJE07874.1"/>
    <property type="molecule type" value="Genomic_DNA"/>
</dbReference>
<gene>
    <name evidence="1" type="ORF">AOPFMNJM_3206</name>
</gene>
<comment type="caution">
    <text evidence="1">The sequence shown here is derived from an EMBL/GenBank/DDBJ whole genome shotgun (WGS) entry which is preliminary data.</text>
</comment>
<proteinExistence type="predicted"/>
<organism evidence="1 2">
    <name type="scientific">Methylobacterium jeotgali</name>
    <dbReference type="NCBI Taxonomy" id="381630"/>
    <lineage>
        <taxon>Bacteria</taxon>
        <taxon>Pseudomonadati</taxon>
        <taxon>Pseudomonadota</taxon>
        <taxon>Alphaproteobacteria</taxon>
        <taxon>Hyphomicrobiales</taxon>
        <taxon>Methylobacteriaceae</taxon>
        <taxon>Methylobacterium</taxon>
    </lineage>
</organism>
<protein>
    <submittedName>
        <fullName evidence="1">Uncharacterized protein</fullName>
    </submittedName>
</protein>
<sequence>MSGLDWTSLSVLPGNDDWMAHPTEEGQGHPDFVVPRPFVRFDPETGRITGRGGMALAHIQRERLRQGGILLGDGRIDRDYVDLSSGVPTVARRTPCPAVLDGLTLSSLPVPCRIEISNPGGLEPSVYPWSAPALALDFEHTGTWTVRVLCEPHLPGVFTFTT</sequence>
<name>A0ABQ4SXF7_9HYPH</name>
<dbReference type="Proteomes" id="UP001055102">
    <property type="component" value="Unassembled WGS sequence"/>
</dbReference>
<accession>A0ABQ4SXF7</accession>
<dbReference type="RefSeq" id="WP_238277261.1">
    <property type="nucleotide sequence ID" value="NZ_BPQR01000056.1"/>
</dbReference>